<dbReference type="GO" id="GO:0043137">
    <property type="term" value="P:DNA replication, removal of RNA primer"/>
    <property type="evidence" value="ECO:0007669"/>
    <property type="project" value="TreeGrafter"/>
</dbReference>
<name>A0A0D0D0S1_9AGAM</name>
<evidence type="ECO:0000256" key="1">
    <source>
        <dbReference type="ARBA" id="ARBA00000077"/>
    </source>
</evidence>
<dbReference type="EMBL" id="KN825764">
    <property type="protein sequence ID" value="KIK81608.1"/>
    <property type="molecule type" value="Genomic_DNA"/>
</dbReference>
<evidence type="ECO:0000256" key="6">
    <source>
        <dbReference type="ARBA" id="ARBA00022759"/>
    </source>
</evidence>
<keyword evidence="5" id="KW-0479">Metal-binding</keyword>
<dbReference type="STRING" id="930991.A0A0D0D0S1"/>
<evidence type="ECO:0000259" key="9">
    <source>
        <dbReference type="PROSITE" id="PS50879"/>
    </source>
</evidence>
<comment type="catalytic activity">
    <reaction evidence="1">
        <text>Endonucleolytic cleavage to 5'-phosphomonoester.</text>
        <dbReference type="EC" id="3.1.26.4"/>
    </reaction>
</comment>
<dbReference type="GO" id="GO:0003676">
    <property type="term" value="F:nucleic acid binding"/>
    <property type="evidence" value="ECO:0007669"/>
    <property type="project" value="InterPro"/>
</dbReference>
<evidence type="ECO:0000313" key="10">
    <source>
        <dbReference type="EMBL" id="KIK81608.1"/>
    </source>
</evidence>
<evidence type="ECO:0000256" key="4">
    <source>
        <dbReference type="ARBA" id="ARBA00022722"/>
    </source>
</evidence>
<dbReference type="GO" id="GO:0004523">
    <property type="term" value="F:RNA-DNA hybrid ribonuclease activity"/>
    <property type="evidence" value="ECO:0007669"/>
    <property type="project" value="UniProtKB-EC"/>
</dbReference>
<dbReference type="InterPro" id="IPR036397">
    <property type="entry name" value="RNaseH_sf"/>
</dbReference>
<keyword evidence="11" id="KW-1185">Reference proteome</keyword>
<dbReference type="GO" id="GO:0046872">
    <property type="term" value="F:metal ion binding"/>
    <property type="evidence" value="ECO:0007669"/>
    <property type="project" value="UniProtKB-KW"/>
</dbReference>
<feature type="region of interest" description="Disordered" evidence="8">
    <location>
        <begin position="1"/>
        <end position="20"/>
    </location>
</feature>
<dbReference type="AlphaFoldDB" id="A0A0D0D0S1"/>
<dbReference type="InParanoid" id="A0A0D0D0S1"/>
<reference evidence="11" key="2">
    <citation type="submission" date="2015-01" db="EMBL/GenBank/DDBJ databases">
        <title>Evolutionary Origins and Diversification of the Mycorrhizal Mutualists.</title>
        <authorList>
            <consortium name="DOE Joint Genome Institute"/>
            <consortium name="Mycorrhizal Genomics Consortium"/>
            <person name="Kohler A."/>
            <person name="Kuo A."/>
            <person name="Nagy L.G."/>
            <person name="Floudas D."/>
            <person name="Copeland A."/>
            <person name="Barry K.W."/>
            <person name="Cichocki N."/>
            <person name="Veneault-Fourrey C."/>
            <person name="LaButti K."/>
            <person name="Lindquist E.A."/>
            <person name="Lipzen A."/>
            <person name="Lundell T."/>
            <person name="Morin E."/>
            <person name="Murat C."/>
            <person name="Riley R."/>
            <person name="Ohm R."/>
            <person name="Sun H."/>
            <person name="Tunlid A."/>
            <person name="Henrissat B."/>
            <person name="Grigoriev I.V."/>
            <person name="Hibbett D.S."/>
            <person name="Martin F."/>
        </authorList>
    </citation>
    <scope>NUCLEOTIDE SEQUENCE [LARGE SCALE GENOMIC DNA]</scope>
    <source>
        <strain evidence="11">Ve08.2h10</strain>
    </source>
</reference>
<keyword evidence="7" id="KW-0378">Hydrolase</keyword>
<dbReference type="Proteomes" id="UP000054538">
    <property type="component" value="Unassembled WGS sequence"/>
</dbReference>
<dbReference type="InterPro" id="IPR012337">
    <property type="entry name" value="RNaseH-like_sf"/>
</dbReference>
<reference evidence="10 11" key="1">
    <citation type="submission" date="2014-04" db="EMBL/GenBank/DDBJ databases">
        <authorList>
            <consortium name="DOE Joint Genome Institute"/>
            <person name="Kuo A."/>
            <person name="Kohler A."/>
            <person name="Jargeat P."/>
            <person name="Nagy L.G."/>
            <person name="Floudas D."/>
            <person name="Copeland A."/>
            <person name="Barry K.W."/>
            <person name="Cichocki N."/>
            <person name="Veneault-Fourrey C."/>
            <person name="LaButti K."/>
            <person name="Lindquist E.A."/>
            <person name="Lipzen A."/>
            <person name="Lundell T."/>
            <person name="Morin E."/>
            <person name="Murat C."/>
            <person name="Sun H."/>
            <person name="Tunlid A."/>
            <person name="Henrissat B."/>
            <person name="Grigoriev I.V."/>
            <person name="Hibbett D.S."/>
            <person name="Martin F."/>
            <person name="Nordberg H.P."/>
            <person name="Cantor M.N."/>
            <person name="Hua S.X."/>
        </authorList>
    </citation>
    <scope>NUCLEOTIDE SEQUENCE [LARGE SCALE GENOMIC DNA]</scope>
    <source>
        <strain evidence="10 11">Ve08.2h10</strain>
    </source>
</reference>
<protein>
    <recommendedName>
        <fullName evidence="3">ribonuclease H</fullName>
        <ecNumber evidence="3">3.1.26.4</ecNumber>
    </recommendedName>
</protein>
<dbReference type="HOGENOM" id="CLU_030894_4_0_1"/>
<dbReference type="OrthoDB" id="407198at2759"/>
<evidence type="ECO:0000256" key="8">
    <source>
        <dbReference type="SAM" id="MobiDB-lite"/>
    </source>
</evidence>
<keyword evidence="6" id="KW-0255">Endonuclease</keyword>
<dbReference type="Gene3D" id="3.30.420.10">
    <property type="entry name" value="Ribonuclease H-like superfamily/Ribonuclease H"/>
    <property type="match status" value="1"/>
</dbReference>
<dbReference type="PROSITE" id="PS50879">
    <property type="entry name" value="RNASE_H_1"/>
    <property type="match status" value="1"/>
</dbReference>
<gene>
    <name evidence="10" type="ORF">PAXRUDRAFT_15146</name>
</gene>
<sequence length="190" mass="21168">MSQIEQTTDAGEPLPNTQTADASEKLAVTCDGRFYEGVTAHYYPVVFTDGACMGNGRADAKSGLGVAFEERSSWGKKEEIRWKRLGDWERTVIVVATDSEYVVKGMAEWLPAWKERGWRKADGTRPANLDLFLKLQGEVEAREHELGCKIKFWHVRMEYNQIADGLAKDAARRAANALPIVYAIGLTIAS</sequence>
<evidence type="ECO:0000256" key="2">
    <source>
        <dbReference type="ARBA" id="ARBA00005300"/>
    </source>
</evidence>
<evidence type="ECO:0000256" key="3">
    <source>
        <dbReference type="ARBA" id="ARBA00012180"/>
    </source>
</evidence>
<evidence type="ECO:0000256" key="7">
    <source>
        <dbReference type="ARBA" id="ARBA00022801"/>
    </source>
</evidence>
<feature type="domain" description="RNase H type-1" evidence="9">
    <location>
        <begin position="40"/>
        <end position="172"/>
    </location>
</feature>
<evidence type="ECO:0000256" key="5">
    <source>
        <dbReference type="ARBA" id="ARBA00022723"/>
    </source>
</evidence>
<dbReference type="PANTHER" id="PTHR10642:SF26">
    <property type="entry name" value="RIBONUCLEASE H1"/>
    <property type="match status" value="1"/>
</dbReference>
<organism evidence="10 11">
    <name type="scientific">Paxillus rubicundulus Ve08.2h10</name>
    <dbReference type="NCBI Taxonomy" id="930991"/>
    <lineage>
        <taxon>Eukaryota</taxon>
        <taxon>Fungi</taxon>
        <taxon>Dikarya</taxon>
        <taxon>Basidiomycota</taxon>
        <taxon>Agaricomycotina</taxon>
        <taxon>Agaricomycetes</taxon>
        <taxon>Agaricomycetidae</taxon>
        <taxon>Boletales</taxon>
        <taxon>Paxilineae</taxon>
        <taxon>Paxillaceae</taxon>
        <taxon>Paxillus</taxon>
    </lineage>
</organism>
<dbReference type="InterPro" id="IPR050092">
    <property type="entry name" value="RNase_H"/>
</dbReference>
<dbReference type="EC" id="3.1.26.4" evidence="3"/>
<dbReference type="InterPro" id="IPR002156">
    <property type="entry name" value="RNaseH_domain"/>
</dbReference>
<accession>A0A0D0D0S1</accession>
<dbReference type="Pfam" id="PF00075">
    <property type="entry name" value="RNase_H"/>
    <property type="match status" value="1"/>
</dbReference>
<comment type="similarity">
    <text evidence="2">Belongs to the RNase H family.</text>
</comment>
<keyword evidence="4" id="KW-0540">Nuclease</keyword>
<evidence type="ECO:0000313" key="11">
    <source>
        <dbReference type="Proteomes" id="UP000054538"/>
    </source>
</evidence>
<proteinExistence type="inferred from homology"/>
<dbReference type="SUPFAM" id="SSF53098">
    <property type="entry name" value="Ribonuclease H-like"/>
    <property type="match status" value="1"/>
</dbReference>
<dbReference type="PANTHER" id="PTHR10642">
    <property type="entry name" value="RIBONUCLEASE H1"/>
    <property type="match status" value="1"/>
</dbReference>